<evidence type="ECO:0000259" key="11">
    <source>
        <dbReference type="PROSITE" id="PS50109"/>
    </source>
</evidence>
<dbReference type="AlphaFoldDB" id="A0A225E4V8"/>
<evidence type="ECO:0000256" key="10">
    <source>
        <dbReference type="SAM" id="Phobius"/>
    </source>
</evidence>
<evidence type="ECO:0000256" key="8">
    <source>
        <dbReference type="ARBA" id="ARBA00023012"/>
    </source>
</evidence>
<dbReference type="InterPro" id="IPR003661">
    <property type="entry name" value="HisK_dim/P_dom"/>
</dbReference>
<dbReference type="GO" id="GO:0000155">
    <property type="term" value="F:phosphorelay sensor kinase activity"/>
    <property type="evidence" value="ECO:0007669"/>
    <property type="project" value="InterPro"/>
</dbReference>
<dbReference type="InterPro" id="IPR005467">
    <property type="entry name" value="His_kinase_dom"/>
</dbReference>
<keyword evidence="9" id="KW-0175">Coiled coil</keyword>
<dbReference type="InterPro" id="IPR036097">
    <property type="entry name" value="HisK_dim/P_sf"/>
</dbReference>
<dbReference type="EMBL" id="NIDE01000004">
    <property type="protein sequence ID" value="OWK43447.1"/>
    <property type="molecule type" value="Genomic_DNA"/>
</dbReference>
<feature type="coiled-coil region" evidence="9">
    <location>
        <begin position="247"/>
        <end position="274"/>
    </location>
</feature>
<dbReference type="PANTHER" id="PTHR43065:SF10">
    <property type="entry name" value="PEROXIDE STRESS-ACTIVATED HISTIDINE KINASE MAK3"/>
    <property type="match status" value="1"/>
</dbReference>
<dbReference type="OrthoDB" id="9815750at2"/>
<feature type="domain" description="Histidine kinase" evidence="11">
    <location>
        <begin position="283"/>
        <end position="492"/>
    </location>
</feature>
<evidence type="ECO:0000256" key="6">
    <source>
        <dbReference type="ARBA" id="ARBA00022777"/>
    </source>
</evidence>
<evidence type="ECO:0000313" key="13">
    <source>
        <dbReference type="Proteomes" id="UP000214646"/>
    </source>
</evidence>
<evidence type="ECO:0000256" key="1">
    <source>
        <dbReference type="ARBA" id="ARBA00000085"/>
    </source>
</evidence>
<comment type="caution">
    <text evidence="12">The sequence shown here is derived from an EMBL/GenBank/DDBJ whole genome shotgun (WGS) entry which is preliminary data.</text>
</comment>
<keyword evidence="8" id="KW-0902">Two-component regulatory system</keyword>
<name>A0A225E4V8_9BACT</name>
<evidence type="ECO:0000256" key="7">
    <source>
        <dbReference type="ARBA" id="ARBA00022840"/>
    </source>
</evidence>
<keyword evidence="5" id="KW-0547">Nucleotide-binding</keyword>
<keyword evidence="10" id="KW-0812">Transmembrane</keyword>
<keyword evidence="6" id="KW-0418">Kinase</keyword>
<dbReference type="Pfam" id="PF00512">
    <property type="entry name" value="HisKA"/>
    <property type="match status" value="1"/>
</dbReference>
<dbReference type="CDD" id="cd00082">
    <property type="entry name" value="HisKA"/>
    <property type="match status" value="1"/>
</dbReference>
<dbReference type="Gene3D" id="1.10.287.130">
    <property type="match status" value="1"/>
</dbReference>
<evidence type="ECO:0000256" key="4">
    <source>
        <dbReference type="ARBA" id="ARBA00022679"/>
    </source>
</evidence>
<dbReference type="SMART" id="SM00388">
    <property type="entry name" value="HisKA"/>
    <property type="match status" value="1"/>
</dbReference>
<evidence type="ECO:0000256" key="9">
    <source>
        <dbReference type="SAM" id="Coils"/>
    </source>
</evidence>
<dbReference type="PANTHER" id="PTHR43065">
    <property type="entry name" value="SENSOR HISTIDINE KINASE"/>
    <property type="match status" value="1"/>
</dbReference>
<dbReference type="PROSITE" id="PS50109">
    <property type="entry name" value="HIS_KIN"/>
    <property type="match status" value="1"/>
</dbReference>
<gene>
    <name evidence="12" type="ORF">FRUB_03046</name>
</gene>
<dbReference type="PRINTS" id="PR00344">
    <property type="entry name" value="BCTRLSENSOR"/>
</dbReference>
<dbReference type="EC" id="2.7.13.3" evidence="2"/>
<keyword evidence="13" id="KW-1185">Reference proteome</keyword>
<organism evidence="12 13">
    <name type="scientific">Fimbriiglobus ruber</name>
    <dbReference type="NCBI Taxonomy" id="1908690"/>
    <lineage>
        <taxon>Bacteria</taxon>
        <taxon>Pseudomonadati</taxon>
        <taxon>Planctomycetota</taxon>
        <taxon>Planctomycetia</taxon>
        <taxon>Gemmatales</taxon>
        <taxon>Gemmataceae</taxon>
        <taxon>Fimbriiglobus</taxon>
    </lineage>
</organism>
<dbReference type="Pfam" id="PF02518">
    <property type="entry name" value="HATPase_c"/>
    <property type="match status" value="1"/>
</dbReference>
<dbReference type="SUPFAM" id="SSF47384">
    <property type="entry name" value="Homodimeric domain of signal transducing histidine kinase"/>
    <property type="match status" value="1"/>
</dbReference>
<dbReference type="GO" id="GO:0005524">
    <property type="term" value="F:ATP binding"/>
    <property type="evidence" value="ECO:0007669"/>
    <property type="project" value="UniProtKB-KW"/>
</dbReference>
<proteinExistence type="predicted"/>
<sequence length="499" mass="53828">MVLKRRVMLQVTAPALLVALTMLATSLLGIRSINHLQAGRDKIVSEHVKRLDAAQDLETYLRFMRFHSLVYIMDMSPERWGKLEKDQNDFEATLALLRSSAGTAEEQEIIRAIEAGYVQYRTELEASARKPPGPDRTTYLAWSDAHPIRHVVAPCGHLLDINRRAMQETADDSSRDGDRSRVGMILLGVMGAAGGLIGGFGVAWGLNRSITRLSVSLQDVHAHLDREVASVRVSTEGRDLPGMEKQVERLLASVRGVVDQLQQQEREALRAEQLAAVGQLAAGLAHEVRNPLTSIKLLVGAAMHQRSGRGLTDTDLQVIHDEAGRLERKIEALLDFARPRDADPRPGNVSEIVHQVTDLVKARGAGQSVSLNLDLPNEPVTANLDADQFKGVILNLFLNALDAMPGGGTLDVRLRRDGPLQGLRLTVTDSGPGVDPAVADRLFTPFVSTKPTGTGLGLSVSRRIVNAHGGTLTAANRPGGGACFEVTLPAASLAPTGVP</sequence>
<keyword evidence="10" id="KW-1133">Transmembrane helix</keyword>
<keyword evidence="3" id="KW-0597">Phosphoprotein</keyword>
<feature type="transmembrane region" description="Helical" evidence="10">
    <location>
        <begin position="182"/>
        <end position="206"/>
    </location>
</feature>
<dbReference type="RefSeq" id="WP_088254283.1">
    <property type="nucleotide sequence ID" value="NZ_NIDE01000004.1"/>
</dbReference>
<evidence type="ECO:0000256" key="3">
    <source>
        <dbReference type="ARBA" id="ARBA00022553"/>
    </source>
</evidence>
<evidence type="ECO:0000256" key="5">
    <source>
        <dbReference type="ARBA" id="ARBA00022741"/>
    </source>
</evidence>
<dbReference type="SUPFAM" id="SSF55874">
    <property type="entry name" value="ATPase domain of HSP90 chaperone/DNA topoisomerase II/histidine kinase"/>
    <property type="match status" value="1"/>
</dbReference>
<reference evidence="13" key="1">
    <citation type="submission" date="2017-06" db="EMBL/GenBank/DDBJ databases">
        <title>Genome analysis of Fimbriiglobus ruber SP5, the first member of the order Planctomycetales with confirmed chitinolytic capability.</title>
        <authorList>
            <person name="Ravin N.V."/>
            <person name="Rakitin A.L."/>
            <person name="Ivanova A.A."/>
            <person name="Beletsky A.V."/>
            <person name="Kulichevskaya I.S."/>
            <person name="Mardanov A.V."/>
            <person name="Dedysh S.N."/>
        </authorList>
    </citation>
    <scope>NUCLEOTIDE SEQUENCE [LARGE SCALE GENOMIC DNA]</scope>
    <source>
        <strain evidence="13">SP5</strain>
    </source>
</reference>
<evidence type="ECO:0000313" key="12">
    <source>
        <dbReference type="EMBL" id="OWK43447.1"/>
    </source>
</evidence>
<evidence type="ECO:0000256" key="2">
    <source>
        <dbReference type="ARBA" id="ARBA00012438"/>
    </source>
</evidence>
<protein>
    <recommendedName>
        <fullName evidence="2">histidine kinase</fullName>
        <ecNumber evidence="2">2.7.13.3</ecNumber>
    </recommendedName>
</protein>
<dbReference type="Gene3D" id="3.30.565.10">
    <property type="entry name" value="Histidine kinase-like ATPase, C-terminal domain"/>
    <property type="match status" value="1"/>
</dbReference>
<dbReference type="InterPro" id="IPR004358">
    <property type="entry name" value="Sig_transdc_His_kin-like_C"/>
</dbReference>
<dbReference type="InterPro" id="IPR036890">
    <property type="entry name" value="HATPase_C_sf"/>
</dbReference>
<accession>A0A225E4V8</accession>
<keyword evidence="4" id="KW-0808">Transferase</keyword>
<dbReference type="InterPro" id="IPR003594">
    <property type="entry name" value="HATPase_dom"/>
</dbReference>
<dbReference type="Proteomes" id="UP000214646">
    <property type="component" value="Unassembled WGS sequence"/>
</dbReference>
<keyword evidence="7" id="KW-0067">ATP-binding</keyword>
<keyword evidence="10" id="KW-0472">Membrane</keyword>
<dbReference type="SMART" id="SM00387">
    <property type="entry name" value="HATPase_c"/>
    <property type="match status" value="1"/>
</dbReference>
<comment type="catalytic activity">
    <reaction evidence="1">
        <text>ATP + protein L-histidine = ADP + protein N-phospho-L-histidine.</text>
        <dbReference type="EC" id="2.7.13.3"/>
    </reaction>
</comment>